<evidence type="ECO:0000256" key="1">
    <source>
        <dbReference type="ARBA" id="ARBA00004651"/>
    </source>
</evidence>
<dbReference type="Gene3D" id="1.20.1250.20">
    <property type="entry name" value="MFS general substrate transporter like domains"/>
    <property type="match status" value="1"/>
</dbReference>
<evidence type="ECO:0000256" key="6">
    <source>
        <dbReference type="ARBA" id="ARBA00023180"/>
    </source>
</evidence>
<keyword evidence="4 8" id="KW-1133">Transmembrane helix</keyword>
<keyword evidence="5 8" id="KW-0472">Membrane</keyword>
<dbReference type="PROSITE" id="PS50850">
    <property type="entry name" value="MFS"/>
    <property type="match status" value="1"/>
</dbReference>
<dbReference type="InterPro" id="IPR044775">
    <property type="entry name" value="MFS_ERD6/Tret1-like"/>
</dbReference>
<feature type="transmembrane region" description="Helical" evidence="8">
    <location>
        <begin position="127"/>
        <end position="149"/>
    </location>
</feature>
<evidence type="ECO:0000256" key="4">
    <source>
        <dbReference type="ARBA" id="ARBA00022989"/>
    </source>
</evidence>
<feature type="transmembrane region" description="Helical" evidence="8">
    <location>
        <begin position="29"/>
        <end position="53"/>
    </location>
</feature>
<dbReference type="Pfam" id="PF00083">
    <property type="entry name" value="Sugar_tr"/>
    <property type="match status" value="1"/>
</dbReference>
<feature type="transmembrane region" description="Helical" evidence="8">
    <location>
        <begin position="468"/>
        <end position="486"/>
    </location>
</feature>
<dbReference type="PROSITE" id="PS00216">
    <property type="entry name" value="SUGAR_TRANSPORT_1"/>
    <property type="match status" value="1"/>
</dbReference>
<evidence type="ECO:0000256" key="5">
    <source>
        <dbReference type="ARBA" id="ARBA00023136"/>
    </source>
</evidence>
<dbReference type="PROSITE" id="PS00217">
    <property type="entry name" value="SUGAR_TRANSPORT_2"/>
    <property type="match status" value="1"/>
</dbReference>
<dbReference type="PANTHER" id="PTHR48021">
    <property type="match status" value="1"/>
</dbReference>
<protein>
    <recommendedName>
        <fullName evidence="9">Major facilitator superfamily (MFS) profile domain-containing protein</fullName>
    </recommendedName>
</protein>
<dbReference type="InterPro" id="IPR036259">
    <property type="entry name" value="MFS_trans_sf"/>
</dbReference>
<feature type="transmembrane region" description="Helical" evidence="8">
    <location>
        <begin position="161"/>
        <end position="180"/>
    </location>
</feature>
<dbReference type="FunFam" id="1.20.1250.20:FF:000055">
    <property type="entry name" value="Facilitated trehalose transporter Tret1-2 homolog"/>
    <property type="match status" value="1"/>
</dbReference>
<dbReference type="EMBL" id="CALNXJ010000035">
    <property type="protein sequence ID" value="CAH3141619.1"/>
    <property type="molecule type" value="Genomic_DNA"/>
</dbReference>
<feature type="domain" description="Major facilitator superfamily (MFS) profile" evidence="9">
    <location>
        <begin position="31"/>
        <end position="490"/>
    </location>
</feature>
<keyword evidence="11" id="KW-1185">Reference proteome</keyword>
<proteinExistence type="inferred from homology"/>
<evidence type="ECO:0000259" key="9">
    <source>
        <dbReference type="PROSITE" id="PS50850"/>
    </source>
</evidence>
<feature type="transmembrane region" description="Helical" evidence="8">
    <location>
        <begin position="318"/>
        <end position="338"/>
    </location>
</feature>
<dbReference type="InterPro" id="IPR005828">
    <property type="entry name" value="MFS_sugar_transport-like"/>
</dbReference>
<keyword evidence="3 8" id="KW-0812">Transmembrane</keyword>
<evidence type="ECO:0000256" key="8">
    <source>
        <dbReference type="SAM" id="Phobius"/>
    </source>
</evidence>
<evidence type="ECO:0000256" key="2">
    <source>
        <dbReference type="ARBA" id="ARBA00022475"/>
    </source>
</evidence>
<sequence>MTDVLIEYNRQSSCQYHGHAEKDRVGRTILATFIAALGPLSFGFCMGYSSPALEDLQNADKPNDVRLSSEQGSWFSSLIAIGAIFGCSVGGPAMDRFGRKFATMLCAIPFVLGWLLISYATDIEMLYAGRIITGIGCGVISCTSPVYIAEIAAARVRGVLGSVRGPALTLGALLAFVMGILFHWRWLAFIGAVPPALLLILMIPLPDSPRWLLGKNFEDEALDSLSWLRGPEADVQGECSTVKANLGDLVTLYGDHRYFFLTDRHEKLNLADLKTLAMVKPLIISVGLVMLQQLSGFNSVLFNAAAIFKIAGFSDEKLVSFIIVFAQLIGKTAACFLVDRVGRRVLLLTASFGMTMSLLALGTYFQVYIPPNDHTMGNDTAPQIQGFISHSVPADKISWLSILSVVVLGLTFSFAWGPMPWLVISEIFPLRVRGLACSFASIVFWATLFTVTKTYRYLTEALSIQGVYWLYAGFCFIGFVFVYLILPETKGKTLEEIEAIFEQEKNQYERIL</sequence>
<evidence type="ECO:0000313" key="10">
    <source>
        <dbReference type="EMBL" id="CAH3141619.1"/>
    </source>
</evidence>
<dbReference type="GO" id="GO:0005886">
    <property type="term" value="C:plasma membrane"/>
    <property type="evidence" value="ECO:0007669"/>
    <property type="project" value="UniProtKB-SubCell"/>
</dbReference>
<dbReference type="InterPro" id="IPR050549">
    <property type="entry name" value="MFS_Trehalose_Transporter"/>
</dbReference>
<dbReference type="InterPro" id="IPR003663">
    <property type="entry name" value="Sugar/inositol_transpt"/>
</dbReference>
<comment type="caution">
    <text evidence="10">The sequence shown here is derived from an EMBL/GenBank/DDBJ whole genome shotgun (WGS) entry which is preliminary data.</text>
</comment>
<feature type="transmembrane region" description="Helical" evidence="8">
    <location>
        <begin position="282"/>
        <end position="306"/>
    </location>
</feature>
<dbReference type="SUPFAM" id="SSF103473">
    <property type="entry name" value="MFS general substrate transporter"/>
    <property type="match status" value="1"/>
</dbReference>
<dbReference type="InterPro" id="IPR020846">
    <property type="entry name" value="MFS_dom"/>
</dbReference>
<keyword evidence="2" id="KW-1003">Cell membrane</keyword>
<dbReference type="NCBIfam" id="TIGR00879">
    <property type="entry name" value="SP"/>
    <property type="match status" value="1"/>
</dbReference>
<dbReference type="Proteomes" id="UP001159428">
    <property type="component" value="Unassembled WGS sequence"/>
</dbReference>
<feature type="transmembrane region" description="Helical" evidence="8">
    <location>
        <begin position="101"/>
        <end position="121"/>
    </location>
</feature>
<reference evidence="10 11" key="1">
    <citation type="submission" date="2022-05" db="EMBL/GenBank/DDBJ databases">
        <authorList>
            <consortium name="Genoscope - CEA"/>
            <person name="William W."/>
        </authorList>
    </citation>
    <scope>NUCLEOTIDE SEQUENCE [LARGE SCALE GENOMIC DNA]</scope>
</reference>
<dbReference type="CDD" id="cd17358">
    <property type="entry name" value="MFS_GLUT6_8_Class3_like"/>
    <property type="match status" value="1"/>
</dbReference>
<keyword evidence="7" id="KW-0813">Transport</keyword>
<gene>
    <name evidence="10" type="ORF">PMEA_00019831</name>
</gene>
<feature type="transmembrane region" description="Helical" evidence="8">
    <location>
        <begin position="428"/>
        <end position="448"/>
    </location>
</feature>
<evidence type="ECO:0000313" key="11">
    <source>
        <dbReference type="Proteomes" id="UP001159428"/>
    </source>
</evidence>
<evidence type="ECO:0000256" key="7">
    <source>
        <dbReference type="RuleBase" id="RU003346"/>
    </source>
</evidence>
<keyword evidence="6" id="KW-0325">Glycoprotein</keyword>
<feature type="transmembrane region" description="Helical" evidence="8">
    <location>
        <begin position="186"/>
        <end position="205"/>
    </location>
</feature>
<name>A0AAU9XAI0_9CNID</name>
<accession>A0AAU9XAI0</accession>
<comment type="subcellular location">
    <subcellularLocation>
        <location evidence="1">Cell membrane</location>
        <topology evidence="1">Multi-pass membrane protein</topology>
    </subcellularLocation>
</comment>
<feature type="transmembrane region" description="Helical" evidence="8">
    <location>
        <begin position="73"/>
        <end position="94"/>
    </location>
</feature>
<evidence type="ECO:0000256" key="3">
    <source>
        <dbReference type="ARBA" id="ARBA00022692"/>
    </source>
</evidence>
<dbReference type="PRINTS" id="PR00171">
    <property type="entry name" value="SUGRTRNSPORT"/>
</dbReference>
<feature type="transmembrane region" description="Helical" evidence="8">
    <location>
        <begin position="397"/>
        <end position="416"/>
    </location>
</feature>
<dbReference type="InterPro" id="IPR005829">
    <property type="entry name" value="Sugar_transporter_CS"/>
</dbReference>
<comment type="similarity">
    <text evidence="7">Belongs to the major facilitator superfamily. Sugar transporter (TC 2.A.1.1) family.</text>
</comment>
<organism evidence="10 11">
    <name type="scientific">Pocillopora meandrina</name>
    <dbReference type="NCBI Taxonomy" id="46732"/>
    <lineage>
        <taxon>Eukaryota</taxon>
        <taxon>Metazoa</taxon>
        <taxon>Cnidaria</taxon>
        <taxon>Anthozoa</taxon>
        <taxon>Hexacorallia</taxon>
        <taxon>Scleractinia</taxon>
        <taxon>Astrocoeniina</taxon>
        <taxon>Pocilloporidae</taxon>
        <taxon>Pocillopora</taxon>
    </lineage>
</organism>
<dbReference type="PANTHER" id="PTHR48021:SF1">
    <property type="entry name" value="GH07001P-RELATED"/>
    <property type="match status" value="1"/>
</dbReference>
<dbReference type="AlphaFoldDB" id="A0AAU9XAI0"/>
<feature type="transmembrane region" description="Helical" evidence="8">
    <location>
        <begin position="345"/>
        <end position="369"/>
    </location>
</feature>
<dbReference type="GO" id="GO:0051119">
    <property type="term" value="F:sugar transmembrane transporter activity"/>
    <property type="evidence" value="ECO:0007669"/>
    <property type="project" value="InterPro"/>
</dbReference>